<proteinExistence type="inferred from homology"/>
<dbReference type="GO" id="GO:0005978">
    <property type="term" value="P:glycogen biosynthetic process"/>
    <property type="evidence" value="ECO:0007669"/>
    <property type="project" value="UniProtKB-UniPathway"/>
</dbReference>
<dbReference type="GO" id="GO:0016301">
    <property type="term" value="F:kinase activity"/>
    <property type="evidence" value="ECO:0007669"/>
    <property type="project" value="UniProtKB-KW"/>
</dbReference>
<dbReference type="STRING" id="593907.Celgi_2425"/>
<keyword evidence="6" id="KW-0321">Glycogen metabolism</keyword>
<evidence type="ECO:0000256" key="10">
    <source>
        <dbReference type="ARBA" id="ARBA00022840"/>
    </source>
</evidence>
<evidence type="ECO:0000256" key="7">
    <source>
        <dbReference type="ARBA" id="ARBA00022679"/>
    </source>
</evidence>
<evidence type="ECO:0000256" key="9">
    <source>
        <dbReference type="ARBA" id="ARBA00022777"/>
    </source>
</evidence>
<dbReference type="Pfam" id="PF18085">
    <property type="entry name" value="Mak_N_cap"/>
    <property type="match status" value="1"/>
</dbReference>
<dbReference type="UniPathway" id="UPA00164"/>
<keyword evidence="7 16" id="KW-0808">Transferase</keyword>
<evidence type="ECO:0000256" key="1">
    <source>
        <dbReference type="ARBA" id="ARBA00004964"/>
    </source>
</evidence>
<evidence type="ECO:0000256" key="11">
    <source>
        <dbReference type="ARBA" id="ARBA00023056"/>
    </source>
</evidence>
<dbReference type="Gene3D" id="3.90.1200.10">
    <property type="match status" value="1"/>
</dbReference>
<evidence type="ECO:0000256" key="12">
    <source>
        <dbReference type="ARBA" id="ARBA00023277"/>
    </source>
</evidence>
<comment type="subunit">
    <text evidence="3">Monomer.</text>
</comment>
<keyword evidence="9" id="KW-0418">Kinase</keyword>
<evidence type="ECO:0000256" key="6">
    <source>
        <dbReference type="ARBA" id="ARBA00022600"/>
    </source>
</evidence>
<dbReference type="InterPro" id="IPR011009">
    <property type="entry name" value="Kinase-like_dom_sf"/>
</dbReference>
<dbReference type="RefSeq" id="WP_013884442.1">
    <property type="nucleotide sequence ID" value="NC_015671.1"/>
</dbReference>
<dbReference type="Proteomes" id="UP000000485">
    <property type="component" value="Chromosome"/>
</dbReference>
<keyword evidence="12" id="KW-0119">Carbohydrate metabolism</keyword>
<evidence type="ECO:0000256" key="3">
    <source>
        <dbReference type="ARBA" id="ARBA00011245"/>
    </source>
</evidence>
<evidence type="ECO:0000256" key="2">
    <source>
        <dbReference type="ARBA" id="ARBA00006219"/>
    </source>
</evidence>
<gene>
    <name evidence="16" type="ordered locus">Celgi_2425</name>
</gene>
<name>F8A1Y0_CELGA</name>
<dbReference type="EC" id="2.7.1.175" evidence="4"/>
<comment type="similarity">
    <text evidence="2">Belongs to the aminoglycoside phosphotransferase family.</text>
</comment>
<dbReference type="KEGG" id="cga:Celgi_2425"/>
<feature type="domain" description="Maltokinase N-terminal cap" evidence="15">
    <location>
        <begin position="22"/>
        <end position="100"/>
    </location>
</feature>
<evidence type="ECO:0000256" key="14">
    <source>
        <dbReference type="ARBA" id="ARBA00049067"/>
    </source>
</evidence>
<evidence type="ECO:0000313" key="17">
    <source>
        <dbReference type="Proteomes" id="UP000000485"/>
    </source>
</evidence>
<reference evidence="17" key="1">
    <citation type="submission" date="2011-04" db="EMBL/GenBank/DDBJ databases">
        <title>Complete sequence of Cellvibrio gilvus ATCC 13127.</title>
        <authorList>
            <person name="Lucas S."/>
            <person name="Han J."/>
            <person name="Lapidus A."/>
            <person name="Cheng J.-F."/>
            <person name="Goodwin L."/>
            <person name="Pitluck S."/>
            <person name="Peters L."/>
            <person name="Munk A."/>
            <person name="Detter J.C."/>
            <person name="Han C."/>
            <person name="Tapia R."/>
            <person name="Land M."/>
            <person name="Hauser L."/>
            <person name="Kyrpides N."/>
            <person name="Ivanova N."/>
            <person name="Ovchinnikova G."/>
            <person name="Pagani I."/>
            <person name="Mead D."/>
            <person name="Brumm P."/>
            <person name="Woyke T."/>
        </authorList>
    </citation>
    <scope>NUCLEOTIDE SEQUENCE [LARGE SCALE GENOMIC DNA]</scope>
    <source>
        <strain evidence="17">ATCC 13127 / NRRL B-14078</strain>
    </source>
</reference>
<evidence type="ECO:0000256" key="4">
    <source>
        <dbReference type="ARBA" id="ARBA00011962"/>
    </source>
</evidence>
<keyword evidence="11" id="KW-0320">Glycogen biosynthesis</keyword>
<dbReference type="OrthoDB" id="3787729at2"/>
<accession>F8A1Y0</accession>
<keyword evidence="10" id="KW-0067">ATP-binding</keyword>
<dbReference type="InterPro" id="IPR040999">
    <property type="entry name" value="Mak_N_cap"/>
</dbReference>
<dbReference type="GO" id="GO:0005524">
    <property type="term" value="F:ATP binding"/>
    <property type="evidence" value="ECO:0007669"/>
    <property type="project" value="UniProtKB-KW"/>
</dbReference>
<dbReference type="HOGENOM" id="CLU_029675_0_0_11"/>
<dbReference type="SUPFAM" id="SSF56112">
    <property type="entry name" value="Protein kinase-like (PK-like)"/>
    <property type="match status" value="1"/>
</dbReference>
<protein>
    <recommendedName>
        <fullName evidence="5">Maltokinase</fullName>
        <ecNumber evidence="4">2.7.1.175</ecNumber>
    </recommendedName>
    <alternativeName>
        <fullName evidence="13">Maltose-1-phosphate synthase</fullName>
    </alternativeName>
</protein>
<evidence type="ECO:0000313" key="16">
    <source>
        <dbReference type="EMBL" id="AEI12924.1"/>
    </source>
</evidence>
<dbReference type="eggNOG" id="COG3281">
    <property type="taxonomic scope" value="Bacteria"/>
</dbReference>
<comment type="pathway">
    <text evidence="1">Glycan biosynthesis; glycogen biosynthesis.</text>
</comment>
<evidence type="ECO:0000256" key="5">
    <source>
        <dbReference type="ARBA" id="ARBA00013882"/>
    </source>
</evidence>
<evidence type="ECO:0000256" key="8">
    <source>
        <dbReference type="ARBA" id="ARBA00022741"/>
    </source>
</evidence>
<evidence type="ECO:0000259" key="15">
    <source>
        <dbReference type="Pfam" id="PF18085"/>
    </source>
</evidence>
<keyword evidence="17" id="KW-1185">Reference proteome</keyword>
<keyword evidence="8" id="KW-0547">Nucleotide-binding</keyword>
<comment type="catalytic activity">
    <reaction evidence="14">
        <text>D-maltose + ATP = alpha-maltose 1-phosphate + ADP + H(+)</text>
        <dbReference type="Rhea" id="RHEA:31915"/>
        <dbReference type="ChEBI" id="CHEBI:15378"/>
        <dbReference type="ChEBI" id="CHEBI:17306"/>
        <dbReference type="ChEBI" id="CHEBI:30616"/>
        <dbReference type="ChEBI" id="CHEBI:63576"/>
        <dbReference type="ChEBI" id="CHEBI:456216"/>
        <dbReference type="EC" id="2.7.1.175"/>
    </reaction>
</comment>
<dbReference type="EMBL" id="CP002665">
    <property type="protein sequence ID" value="AEI12924.1"/>
    <property type="molecule type" value="Genomic_DNA"/>
</dbReference>
<organism evidence="16 17">
    <name type="scientific">Cellulomonas gilvus (strain ATCC 13127 / NRRL B-14078)</name>
    <name type="common">Cellvibrio gilvus</name>
    <dbReference type="NCBI Taxonomy" id="593907"/>
    <lineage>
        <taxon>Bacteria</taxon>
        <taxon>Bacillati</taxon>
        <taxon>Actinomycetota</taxon>
        <taxon>Actinomycetes</taxon>
        <taxon>Micrococcales</taxon>
        <taxon>Cellulomonadaceae</taxon>
        <taxon>Cellulomonas</taxon>
    </lineage>
</organism>
<sequence length="448" mass="46987">MLTAHAPTPRDERLLALVAADLPGRRWFPVKGVAADLRVHAALDLPVPPGADAEVRILLVRAQAGSVDALLQLPLVLVPEAGPHDAVLGSVDGRAVLDAVTHPAFLRAWHAAAQGPGGPAAHVDLDAVRAITGEQSNSSVILGPSGRPGRAILKVLRALQPGENPDVDVPRRLVAEGYDGVPAPLAWLQVTWPALDGGAHVTGYLGVTSTFVEGARDGFELACEVAAVGDDFDEQARALGAETATMHAALARAFPTVVDTDGPARLAHALLGRFTWARAAVPVLDRYEPGVRRTAAQVGALARTPERQRVHGDLHLGQVLHGADGRWLILDFEGEPLAPLEARTRPDLAVRDVAGLLRSLDYAAAVGGLVGADADRWTASARTALLAGYAEGGGLTDHPGPTGAEAAEPLVTRALELDKTLYEAVYESRNRPDWLAIPLAGLDRLTAD</sequence>
<evidence type="ECO:0000256" key="13">
    <source>
        <dbReference type="ARBA" id="ARBA00031251"/>
    </source>
</evidence>
<dbReference type="AlphaFoldDB" id="F8A1Y0"/>